<dbReference type="InterPro" id="IPR029030">
    <property type="entry name" value="Caspase-like_dom_sf"/>
</dbReference>
<evidence type="ECO:0000313" key="5">
    <source>
        <dbReference type="Proteomes" id="UP000662783"/>
    </source>
</evidence>
<feature type="domain" description="Gingipain" evidence="3">
    <location>
        <begin position="396"/>
        <end position="768"/>
    </location>
</feature>
<dbReference type="Gene3D" id="3.40.50.1460">
    <property type="match status" value="1"/>
</dbReference>
<dbReference type="Proteomes" id="UP000662783">
    <property type="component" value="Chromosome"/>
</dbReference>
<reference evidence="4" key="1">
    <citation type="submission" date="2021-02" db="EMBL/GenBank/DDBJ databases">
        <title>Fulvivirga sp. S481 isolated from sea water.</title>
        <authorList>
            <person name="Bae S.S."/>
            <person name="Baek K."/>
        </authorList>
    </citation>
    <scope>NUCLEOTIDE SEQUENCE</scope>
    <source>
        <strain evidence="4">S481</strain>
    </source>
</reference>
<protein>
    <submittedName>
        <fullName evidence="4">Type IX secretion system sortase PorU</fullName>
    </submittedName>
</protein>
<dbReference type="GO" id="GO:0008234">
    <property type="term" value="F:cysteine-type peptidase activity"/>
    <property type="evidence" value="ECO:0007669"/>
    <property type="project" value="InterPro"/>
</dbReference>
<evidence type="ECO:0000259" key="3">
    <source>
        <dbReference type="Pfam" id="PF01364"/>
    </source>
</evidence>
<name>A0A974WM44_9BACT</name>
<sequence>MKRRVLFFLSLISFSTTAICQSVFSDGNWYKIRIDERGVYQLSYQYLRDNGVPVDNIDPRTIKIYGQKGGMLPQSNSEEWPIDPVEIEIQVIGESDGKFDNADYALFYAEDGDSFEYTSGQLEYEHNIYSDHNFYFLTYGGNQGKRMSSIQSLSESGPVVNTYNSFSFYKEENNNLLTSGRNWYSFRFNTVTDLSIDFELPSIASGTEVKITARVMAQAFENSSFNIYANSSLLGNVEVESVPDFNQRFFRYSIKGRENQQTFTVTPGNGNIEVNVEYNKNSTHSIGFLDFVQVEAESNLNFSDDQIQFRSLESINNSITTFEISNAGSNTNVWNVTDAFSPKIQNYSQSGSVISYNAGSETLQEYIAFETSQTNTPANISSLSNQNLKSNTDVEFLIITHASFESEAIRLASFRTNNDGLTSKVVLIDEVYNEFSSGRQDITALRNYAKYLYDNGSLNYLLLFGRGSYDYKNTINNNTNYVPVYESRNSLHPLDTYASDDYFGFLEEDEGEWIEENGGNHTIDIGIGRFPVTTKDEAKSIVDKLIYYATSEATMGDWRNDVIFVADDGDFNLHQRQSDELTQFVDTTYSAFMPNKFFLDNFKQVSRPSGETSPAASEALTESIEKGALIVNFTGHGGENGWMQEQVLDLVQIQNWDNYDKLPLFVTATCEFGRHDDPQRTSGGELLVTSNQGGGIAVVSTCRPVSSSSNFALNKAFYDHIFDKESGDYLRLGDIFMATKNESINLATDSRKVGNRNFALLGDPTLRLNYPKQDISITGINENGVKNDTLKALSKVKLFGQINNSNGLKNQSFNGEVSYVLYDKPVSKTTLGNENSPYTYQDNENIVFKGSSTVTSGEFQIEFVVPKNISYEVGNGRLNMYATNDQLLDANGADISLKIGDSNPTPPTDNKGPAIKLFMGDSLNTSLSQVSHNTNLVAILEDENGINTSSYTIGNSIIATLDDEIEYNLNAYYRADKDSYQRGVVTFPFKNLSKGKHTIRLKAWDTFNNSSESFISFEVADPNAMVIYDIYNYPNPFNESTTFGFTHNKSGEDLDVELQIFSPVSGQIFSNVFSVNNASSTVEFFNWDGSNSFGGKLKGGIYIYRLIVRSNRDGAKNSAHKKLILIN</sequence>
<organism evidence="4 5">
    <name type="scientific">Fulvivirga lutea</name>
    <dbReference type="NCBI Taxonomy" id="2810512"/>
    <lineage>
        <taxon>Bacteria</taxon>
        <taxon>Pseudomonadati</taxon>
        <taxon>Bacteroidota</taxon>
        <taxon>Cytophagia</taxon>
        <taxon>Cytophagales</taxon>
        <taxon>Fulvivirgaceae</taxon>
        <taxon>Fulvivirga</taxon>
    </lineage>
</organism>
<dbReference type="Gene3D" id="3.40.50.10390">
    <property type="entry name" value="Gingipain r, domain 1"/>
    <property type="match status" value="1"/>
</dbReference>
<keyword evidence="5" id="KW-1185">Reference proteome</keyword>
<dbReference type="Pfam" id="PF01364">
    <property type="entry name" value="Peptidase_C25"/>
    <property type="match status" value="1"/>
</dbReference>
<gene>
    <name evidence="4" type="primary">porU</name>
    <name evidence="4" type="ORF">JR347_02285</name>
</gene>
<dbReference type="InterPro" id="IPR029031">
    <property type="entry name" value="Gingipain_N_sf"/>
</dbReference>
<feature type="chain" id="PRO_5037800037" evidence="2">
    <location>
        <begin position="19"/>
        <end position="1127"/>
    </location>
</feature>
<dbReference type="CDD" id="cd02258">
    <property type="entry name" value="Peptidase_C25_N"/>
    <property type="match status" value="1"/>
</dbReference>
<dbReference type="GO" id="GO:0006508">
    <property type="term" value="P:proteolysis"/>
    <property type="evidence" value="ECO:0007669"/>
    <property type="project" value="InterPro"/>
</dbReference>
<dbReference type="AlphaFoldDB" id="A0A974WM44"/>
<evidence type="ECO:0000313" key="4">
    <source>
        <dbReference type="EMBL" id="QSE97938.1"/>
    </source>
</evidence>
<accession>A0A974WM44</accession>
<dbReference type="NCBIfam" id="NF033707">
    <property type="entry name" value="T9SS_sortase"/>
    <property type="match status" value="1"/>
</dbReference>
<dbReference type="KEGG" id="fuv:JR347_02285"/>
<proteinExistence type="predicted"/>
<dbReference type="InterPro" id="IPR001769">
    <property type="entry name" value="Gingipain"/>
</dbReference>
<keyword evidence="1 2" id="KW-0732">Signal</keyword>
<feature type="signal peptide" evidence="2">
    <location>
        <begin position="1"/>
        <end position="18"/>
    </location>
</feature>
<evidence type="ECO:0000256" key="2">
    <source>
        <dbReference type="SAM" id="SignalP"/>
    </source>
</evidence>
<dbReference type="SUPFAM" id="SSF52129">
    <property type="entry name" value="Caspase-like"/>
    <property type="match status" value="1"/>
</dbReference>
<evidence type="ECO:0000256" key="1">
    <source>
        <dbReference type="ARBA" id="ARBA00022729"/>
    </source>
</evidence>
<dbReference type="EMBL" id="CP070608">
    <property type="protein sequence ID" value="QSE97938.1"/>
    <property type="molecule type" value="Genomic_DNA"/>
</dbReference>
<dbReference type="RefSeq" id="WP_205722446.1">
    <property type="nucleotide sequence ID" value="NZ_CP070608.1"/>
</dbReference>